<keyword evidence="7 15" id="KW-0812">Transmembrane</keyword>
<evidence type="ECO:0000256" key="7">
    <source>
        <dbReference type="ARBA" id="ARBA00022692"/>
    </source>
</evidence>
<dbReference type="InterPro" id="IPR050860">
    <property type="entry name" value="FeoB_GTPase"/>
</dbReference>
<keyword evidence="5" id="KW-0410">Iron transport</keyword>
<sequence>MTDTILSTPAFMGVPPRIALVGNPNCGKTALFNALTGARQKVANYPGVTVERKIGEFLSPAGTRVQIVDLPGTYSLRARSPDEEVTRDVVLGRFQHEAPPDVMVCVADATNLRLHLRLVLELKKLGRPIILALNMMDVAEARGCRVDAAALSAALGVPVVPTVAVRRTGVVGLLNQIDRSMGAMAADLAPSPGGSPNGSPCGWSEPSAHDLRAYHREVESILAAALRDAGKPSLATRRIDAALLHPAIGLPFLFLVLFLMFQAVFAWAAVPMDMIDKGLGWVQAAAGAALPDGLLKSLLTDGIIAGVGSVVIFLPQILVLFFFILMLESTGYMARAAFLLDRLMGGVGLHGRAFIPLLSSFACAVPGIMAARTIENRADRLATIMIAPLMTCSARLPVYTLIIAAFVPDRTVAGGMIGLQGLVMFTLYAAGILSALAAAFVLKRTIFKGAREPLLMELPSYRLPSPRDMLLGLLERARIFLARAGTVIFAIMILLWFLGSFPAAPDGASGPAIDHSFAGMLGHALAPLLAPIGFTWQIAIALVPGMAAREVAVAALGTVYALSETGDALSGSLAGVLAADWSLPTALSLLAWFVFAPQCVSTLSVVKRETNSWFWMLVMIAYMTALAYGAAFVTFRVSSALLGG</sequence>
<dbReference type="OrthoDB" id="9809127at2"/>
<proteinExistence type="predicted"/>
<dbReference type="InterPro" id="IPR011642">
    <property type="entry name" value="Gate_dom"/>
</dbReference>
<dbReference type="Proteomes" id="UP000324927">
    <property type="component" value="Unassembled WGS sequence"/>
</dbReference>
<comment type="caution">
    <text evidence="17">The sequence shown here is derived from an EMBL/GenBank/DDBJ whole genome shotgun (WGS) entry which is preliminary data.</text>
</comment>
<dbReference type="Gene3D" id="3.40.50.300">
    <property type="entry name" value="P-loop containing nucleotide triphosphate hydrolases"/>
    <property type="match status" value="1"/>
</dbReference>
<evidence type="ECO:0000256" key="1">
    <source>
        <dbReference type="ARBA" id="ARBA00004429"/>
    </source>
</evidence>
<evidence type="ECO:0000256" key="2">
    <source>
        <dbReference type="ARBA" id="ARBA00022371"/>
    </source>
</evidence>
<accession>A0A5A9GN63</accession>
<evidence type="ECO:0000256" key="12">
    <source>
        <dbReference type="ARBA" id="ARBA00023134"/>
    </source>
</evidence>
<keyword evidence="18" id="KW-1185">Reference proteome</keyword>
<name>A0A5A9GN63_AZOLI</name>
<dbReference type="Pfam" id="PF02421">
    <property type="entry name" value="FeoB_N"/>
    <property type="match status" value="1"/>
</dbReference>
<evidence type="ECO:0000256" key="8">
    <source>
        <dbReference type="ARBA" id="ARBA00022741"/>
    </source>
</evidence>
<dbReference type="GO" id="GO:0015093">
    <property type="term" value="F:ferrous iron transmembrane transporter activity"/>
    <property type="evidence" value="ECO:0007669"/>
    <property type="project" value="InterPro"/>
</dbReference>
<evidence type="ECO:0000256" key="6">
    <source>
        <dbReference type="ARBA" id="ARBA00022519"/>
    </source>
</evidence>
<dbReference type="PROSITE" id="PS51711">
    <property type="entry name" value="G_FEOB"/>
    <property type="match status" value="1"/>
</dbReference>
<keyword evidence="6" id="KW-0997">Cell inner membrane</keyword>
<comment type="subcellular location">
    <subcellularLocation>
        <location evidence="1">Cell inner membrane</location>
        <topology evidence="1">Multi-pass membrane protein</topology>
    </subcellularLocation>
</comment>
<evidence type="ECO:0000256" key="15">
    <source>
        <dbReference type="SAM" id="Phobius"/>
    </source>
</evidence>
<keyword evidence="11" id="KW-0406">Ion transport</keyword>
<dbReference type="RefSeq" id="WP_149232193.1">
    <property type="nucleotide sequence ID" value="NZ_JALJXJ010000007.1"/>
</dbReference>
<dbReference type="Pfam" id="PF07670">
    <property type="entry name" value="Gate"/>
    <property type="match status" value="2"/>
</dbReference>
<feature type="transmembrane region" description="Helical" evidence="15">
    <location>
        <begin position="546"/>
        <end position="563"/>
    </location>
</feature>
<evidence type="ECO:0000256" key="13">
    <source>
        <dbReference type="ARBA" id="ARBA00023136"/>
    </source>
</evidence>
<keyword evidence="12" id="KW-0342">GTP-binding</keyword>
<keyword evidence="9 15" id="KW-1133">Transmembrane helix</keyword>
<feature type="transmembrane region" description="Helical" evidence="15">
    <location>
        <begin position="583"/>
        <end position="606"/>
    </location>
</feature>
<dbReference type="PANTHER" id="PTHR43185">
    <property type="entry name" value="FERROUS IRON TRANSPORT PROTEIN B"/>
    <property type="match status" value="1"/>
</dbReference>
<evidence type="ECO:0000256" key="5">
    <source>
        <dbReference type="ARBA" id="ARBA00022496"/>
    </source>
</evidence>
<gene>
    <name evidence="17" type="ORF">FZ942_16585</name>
</gene>
<dbReference type="PRINTS" id="PR00326">
    <property type="entry name" value="GTP1OBG"/>
</dbReference>
<evidence type="ECO:0000256" key="3">
    <source>
        <dbReference type="ARBA" id="ARBA00022448"/>
    </source>
</evidence>
<feature type="transmembrane region" description="Helical" evidence="15">
    <location>
        <begin position="303"/>
        <end position="327"/>
    </location>
</feature>
<dbReference type="FunFam" id="3.40.50.300:FF:000426">
    <property type="entry name" value="Ferrous iron transport protein B"/>
    <property type="match status" value="1"/>
</dbReference>
<dbReference type="GO" id="GO:0005525">
    <property type="term" value="F:GTP binding"/>
    <property type="evidence" value="ECO:0007669"/>
    <property type="project" value="UniProtKB-KW"/>
</dbReference>
<feature type="transmembrane region" description="Helical" evidence="15">
    <location>
        <begin position="518"/>
        <end position="539"/>
    </location>
</feature>
<keyword evidence="8" id="KW-0547">Nucleotide-binding</keyword>
<evidence type="ECO:0000259" key="16">
    <source>
        <dbReference type="PROSITE" id="PS51711"/>
    </source>
</evidence>
<feature type="transmembrane region" description="Helical" evidence="15">
    <location>
        <begin position="613"/>
        <end position="635"/>
    </location>
</feature>
<evidence type="ECO:0000256" key="10">
    <source>
        <dbReference type="ARBA" id="ARBA00023004"/>
    </source>
</evidence>
<feature type="transmembrane region" description="Helical" evidence="15">
    <location>
        <begin position="479"/>
        <end position="498"/>
    </location>
</feature>
<dbReference type="CDD" id="cd01879">
    <property type="entry name" value="FeoB"/>
    <property type="match status" value="1"/>
</dbReference>
<evidence type="ECO:0000256" key="9">
    <source>
        <dbReference type="ARBA" id="ARBA00022989"/>
    </source>
</evidence>
<dbReference type="Pfam" id="PF07664">
    <property type="entry name" value="FeoB_C"/>
    <property type="match status" value="1"/>
</dbReference>
<evidence type="ECO:0000256" key="14">
    <source>
        <dbReference type="ARBA" id="ARBA00031200"/>
    </source>
</evidence>
<dbReference type="InterPro" id="IPR027417">
    <property type="entry name" value="P-loop_NTPase"/>
</dbReference>
<evidence type="ECO:0000256" key="4">
    <source>
        <dbReference type="ARBA" id="ARBA00022475"/>
    </source>
</evidence>
<dbReference type="GO" id="GO:0005886">
    <property type="term" value="C:plasma membrane"/>
    <property type="evidence" value="ECO:0007669"/>
    <property type="project" value="UniProtKB-SubCell"/>
</dbReference>
<evidence type="ECO:0000313" key="18">
    <source>
        <dbReference type="Proteomes" id="UP000324927"/>
    </source>
</evidence>
<dbReference type="SUPFAM" id="SSF52540">
    <property type="entry name" value="P-loop containing nucleoside triphosphate hydrolases"/>
    <property type="match status" value="1"/>
</dbReference>
<dbReference type="InterPro" id="IPR011640">
    <property type="entry name" value="Fe2_transport_prot_B_C"/>
</dbReference>
<keyword evidence="13 15" id="KW-0472">Membrane</keyword>
<keyword evidence="3" id="KW-0813">Transport</keyword>
<feature type="transmembrane region" description="Helical" evidence="15">
    <location>
        <begin position="419"/>
        <end position="442"/>
    </location>
</feature>
<feature type="transmembrane region" description="Helical" evidence="15">
    <location>
        <begin position="381"/>
        <end position="407"/>
    </location>
</feature>
<dbReference type="InterPro" id="IPR006073">
    <property type="entry name" value="GTP-bd"/>
</dbReference>
<organism evidence="17 18">
    <name type="scientific">Azospirillum lipoferum</name>
    <dbReference type="NCBI Taxonomy" id="193"/>
    <lineage>
        <taxon>Bacteria</taxon>
        <taxon>Pseudomonadati</taxon>
        <taxon>Pseudomonadota</taxon>
        <taxon>Alphaproteobacteria</taxon>
        <taxon>Rhodospirillales</taxon>
        <taxon>Azospirillaceae</taxon>
        <taxon>Azospirillum</taxon>
    </lineage>
</organism>
<evidence type="ECO:0000256" key="11">
    <source>
        <dbReference type="ARBA" id="ARBA00023065"/>
    </source>
</evidence>
<feature type="domain" description="FeoB-type G" evidence="16">
    <location>
        <begin position="15"/>
        <end position="183"/>
    </location>
</feature>
<evidence type="ECO:0000313" key="17">
    <source>
        <dbReference type="EMBL" id="KAA0595252.1"/>
    </source>
</evidence>
<dbReference type="AlphaFoldDB" id="A0A5A9GN63"/>
<feature type="transmembrane region" description="Helical" evidence="15">
    <location>
        <begin position="248"/>
        <end position="270"/>
    </location>
</feature>
<dbReference type="EMBL" id="VTTN01000006">
    <property type="protein sequence ID" value="KAA0595252.1"/>
    <property type="molecule type" value="Genomic_DNA"/>
</dbReference>
<dbReference type="InterPro" id="IPR030389">
    <property type="entry name" value="G_FEOB_dom"/>
</dbReference>
<dbReference type="PANTHER" id="PTHR43185:SF1">
    <property type="entry name" value="FE(2+) TRANSPORTER FEOB"/>
    <property type="match status" value="1"/>
</dbReference>
<keyword evidence="4" id="KW-1003">Cell membrane</keyword>
<protein>
    <recommendedName>
        <fullName evidence="2">Fe(2+) transporter FeoB</fullName>
    </recommendedName>
    <alternativeName>
        <fullName evidence="14">Ferrous iron transport protein B</fullName>
    </alternativeName>
</protein>
<keyword evidence="10" id="KW-0408">Iron</keyword>
<reference evidence="17 18" key="1">
    <citation type="submission" date="2019-08" db="EMBL/GenBank/DDBJ databases">
        <authorList>
            <person name="Grouzdev D."/>
            <person name="Tikhonova E."/>
            <person name="Kravchenko I."/>
        </authorList>
    </citation>
    <scope>NUCLEOTIDE SEQUENCE [LARGE SCALE GENOMIC DNA]</scope>
    <source>
        <strain evidence="17 18">59b</strain>
    </source>
</reference>